<name>A0A0F9M2T2_9ZZZZ</name>
<organism evidence="2">
    <name type="scientific">marine sediment metagenome</name>
    <dbReference type="NCBI Taxonomy" id="412755"/>
    <lineage>
        <taxon>unclassified sequences</taxon>
        <taxon>metagenomes</taxon>
        <taxon>ecological metagenomes</taxon>
    </lineage>
</organism>
<proteinExistence type="predicted"/>
<keyword evidence="1" id="KW-0175">Coiled coil</keyword>
<comment type="caution">
    <text evidence="2">The sequence shown here is derived from an EMBL/GenBank/DDBJ whole genome shotgun (WGS) entry which is preliminary data.</text>
</comment>
<feature type="coiled-coil region" evidence="1">
    <location>
        <begin position="143"/>
        <end position="173"/>
    </location>
</feature>
<gene>
    <name evidence="2" type="ORF">LCGC14_1435650</name>
</gene>
<evidence type="ECO:0000313" key="2">
    <source>
        <dbReference type="EMBL" id="KKM70945.1"/>
    </source>
</evidence>
<dbReference type="AlphaFoldDB" id="A0A0F9M2T2"/>
<accession>A0A0F9M2T2</accession>
<sequence>MKPTDPMTDEWAAEIRKRLEEASAGICRSCSFGKLGDDCDGRDDYNAKLSSPRACLVEKEAVRVVASNAEVDLDALLDERARLKRQIAGGNMVISELKEDVAHMRRVELDAQVDADRLKAHNASLQSKAMGARIEAKGLARSLDLTAESRERLQKENNELKAEVERLKVLLDSPVL</sequence>
<protein>
    <submittedName>
        <fullName evidence="2">Uncharacterized protein</fullName>
    </submittedName>
</protein>
<evidence type="ECO:0000256" key="1">
    <source>
        <dbReference type="SAM" id="Coils"/>
    </source>
</evidence>
<reference evidence="2" key="1">
    <citation type="journal article" date="2015" name="Nature">
        <title>Complex archaea that bridge the gap between prokaryotes and eukaryotes.</title>
        <authorList>
            <person name="Spang A."/>
            <person name="Saw J.H."/>
            <person name="Jorgensen S.L."/>
            <person name="Zaremba-Niedzwiedzka K."/>
            <person name="Martijn J."/>
            <person name="Lind A.E."/>
            <person name="van Eijk R."/>
            <person name="Schleper C."/>
            <person name="Guy L."/>
            <person name="Ettema T.J."/>
        </authorList>
    </citation>
    <scope>NUCLEOTIDE SEQUENCE</scope>
</reference>
<dbReference type="EMBL" id="LAZR01009722">
    <property type="protein sequence ID" value="KKM70945.1"/>
    <property type="molecule type" value="Genomic_DNA"/>
</dbReference>